<dbReference type="CDD" id="cd02440">
    <property type="entry name" value="AdoMet_MTases"/>
    <property type="match status" value="1"/>
</dbReference>
<dbReference type="Proteomes" id="UP000216300">
    <property type="component" value="Unassembled WGS sequence"/>
</dbReference>
<dbReference type="EMBL" id="NMVI01000018">
    <property type="protein sequence ID" value="OYN86463.1"/>
    <property type="molecule type" value="Genomic_DNA"/>
</dbReference>
<dbReference type="InterPro" id="IPR029063">
    <property type="entry name" value="SAM-dependent_MTases_sf"/>
</dbReference>
<accession>A0A255EIM7</accession>
<dbReference type="Pfam" id="PF07021">
    <property type="entry name" value="MetW"/>
    <property type="match status" value="1"/>
</dbReference>
<proteinExistence type="predicted"/>
<protein>
    <submittedName>
        <fullName evidence="2">Methionine biosynthesis protein MetW</fullName>
    </submittedName>
</protein>
<dbReference type="PANTHER" id="PTHR43861">
    <property type="entry name" value="TRANS-ACONITATE 2-METHYLTRANSFERASE-RELATED"/>
    <property type="match status" value="1"/>
</dbReference>
<dbReference type="OrthoDB" id="9810247at2"/>
<sequence length="199" mass="22062">MISLRPDQQAIVDLVPPGSRVLDLGCGAGEMLAWLAEERDCRGTGVEIDPDAVLQAITRGVAVIELDMDEQLVEFADRSYDVVVMSRTLQAVRRPDLVLEQIHRIGRSAVVSMPNFGYWPHRVRLLRGRMPISKDLPHAWHNTPNLHHSTLVELEDLFQEKGFSVRQQIPLTSTGAPSRIPSRLSNVLAGAAIYALDAV</sequence>
<name>A0A255EIM7_9ACTN</name>
<evidence type="ECO:0000313" key="1">
    <source>
        <dbReference type="EMBL" id="OYN86463.1"/>
    </source>
</evidence>
<dbReference type="AlphaFoldDB" id="A0A255EIM7"/>
<dbReference type="Gene3D" id="3.40.50.150">
    <property type="entry name" value="Vaccinia Virus protein VP39"/>
    <property type="match status" value="1"/>
</dbReference>
<evidence type="ECO:0000313" key="3">
    <source>
        <dbReference type="Proteomes" id="UP000216300"/>
    </source>
</evidence>
<dbReference type="InterPro" id="IPR010743">
    <property type="entry name" value="Methionine_synth_MetW"/>
</dbReference>
<dbReference type="RefSeq" id="WP_094451031.1">
    <property type="nucleotide sequence ID" value="NZ_NMVI01000018.1"/>
</dbReference>
<keyword evidence="3" id="KW-1185">Reference proteome</keyword>
<evidence type="ECO:0000313" key="4">
    <source>
        <dbReference type="Proteomes" id="UP000216533"/>
    </source>
</evidence>
<dbReference type="NCBIfam" id="TIGR02081">
    <property type="entry name" value="metW"/>
    <property type="match status" value="1"/>
</dbReference>
<reference evidence="3 4" key="1">
    <citation type="submission" date="2017-07" db="EMBL/GenBank/DDBJ databases">
        <title>Draft whole genome sequences of clinical Proprionibacteriaceae strains.</title>
        <authorList>
            <person name="Bernier A.-M."/>
            <person name="Bernard K."/>
            <person name="Domingo M.-C."/>
        </authorList>
    </citation>
    <scope>NUCLEOTIDE SEQUENCE [LARGE SCALE GENOMIC DNA]</scope>
    <source>
        <strain evidence="2 3">NML 150081</strain>
        <strain evidence="1 4">NML 160184</strain>
    </source>
</reference>
<dbReference type="EMBL" id="NMVJ01000006">
    <property type="protein sequence ID" value="OYN91100.1"/>
    <property type="molecule type" value="Genomic_DNA"/>
</dbReference>
<organism evidence="2 3">
    <name type="scientific">Parenemella sanctibonifatiensis</name>
    <dbReference type="NCBI Taxonomy" id="2016505"/>
    <lineage>
        <taxon>Bacteria</taxon>
        <taxon>Bacillati</taxon>
        <taxon>Actinomycetota</taxon>
        <taxon>Actinomycetes</taxon>
        <taxon>Propionibacteriales</taxon>
        <taxon>Propionibacteriaceae</taxon>
        <taxon>Parenemella</taxon>
    </lineage>
</organism>
<comment type="caution">
    <text evidence="2">The sequence shown here is derived from an EMBL/GenBank/DDBJ whole genome shotgun (WGS) entry which is preliminary data.</text>
</comment>
<dbReference type="SUPFAM" id="SSF53335">
    <property type="entry name" value="S-adenosyl-L-methionine-dependent methyltransferases"/>
    <property type="match status" value="1"/>
</dbReference>
<gene>
    <name evidence="2" type="primary">metW</name>
    <name evidence="2" type="ORF">CGZ91_06475</name>
    <name evidence="1" type="ORF">CGZ92_08930</name>
</gene>
<dbReference type="Proteomes" id="UP000216533">
    <property type="component" value="Unassembled WGS sequence"/>
</dbReference>
<accession>A0A255EEA6</accession>
<evidence type="ECO:0000313" key="2">
    <source>
        <dbReference type="EMBL" id="OYN91100.1"/>
    </source>
</evidence>